<evidence type="ECO:0000313" key="2">
    <source>
        <dbReference type="Proteomes" id="UP000801428"/>
    </source>
</evidence>
<reference evidence="1" key="1">
    <citation type="submission" date="2019-04" db="EMBL/GenBank/DDBJ databases">
        <title>Sequencing of skin fungus with MAO and IRED activity.</title>
        <authorList>
            <person name="Marsaioli A.J."/>
            <person name="Bonatto J.M.C."/>
            <person name="Reis Junior O."/>
        </authorList>
    </citation>
    <scope>NUCLEOTIDE SEQUENCE</scope>
    <source>
        <strain evidence="1">30M1</strain>
    </source>
</reference>
<accession>A0A9P4TMU5</accession>
<dbReference type="Proteomes" id="UP000801428">
    <property type="component" value="Unassembled WGS sequence"/>
</dbReference>
<dbReference type="EMBL" id="SWKU01000002">
    <property type="protein sequence ID" value="KAF3009880.1"/>
    <property type="molecule type" value="Genomic_DNA"/>
</dbReference>
<gene>
    <name evidence="1" type="ORF">E8E13_010755</name>
</gene>
<comment type="caution">
    <text evidence="1">The sequence shown here is derived from an EMBL/GenBank/DDBJ whole genome shotgun (WGS) entry which is preliminary data.</text>
</comment>
<dbReference type="AlphaFoldDB" id="A0A9P4TMU5"/>
<protein>
    <submittedName>
        <fullName evidence="1">Uncharacterized protein</fullName>
    </submittedName>
</protein>
<keyword evidence="2" id="KW-1185">Reference proteome</keyword>
<evidence type="ECO:0000313" key="1">
    <source>
        <dbReference type="EMBL" id="KAF3009880.1"/>
    </source>
</evidence>
<sequence>MKLFARHDTEYFCFGTHTARGSDGHLKWIITYFRYDEVSAEMNMGKVLLEDFHGTDIGSTVAFEIHNGYFYAVTNQSTYEVEEVDWTSFYHCIRFPLHKPRIDQEPKQQAKRVYRRQHAEGAIHDSWTDLTLQHDEGTNDLYIVESRREWIGASSKQARSFYTARLSLGQTDSGEEFWGPTCSDVDTGPQGLLPENDILTTVLDSSHRATYMPTPKLYSWTRHPEFPYMGWDSPPPRSFILARTKFRAYNYSASAFIDLVEDGNCCPNRHSSAPPCLKLRIGSRRVAPAGFKCHYYEDGGHCYEDGSTVAKYTVASYPDCKKRTPFEDDEQYRYTPVRMWPPPPKSS</sequence>
<dbReference type="OrthoDB" id="5359231at2759"/>
<organism evidence="1 2">
    <name type="scientific">Curvularia kusanoi</name>
    <name type="common">Cochliobolus kusanoi</name>
    <dbReference type="NCBI Taxonomy" id="90978"/>
    <lineage>
        <taxon>Eukaryota</taxon>
        <taxon>Fungi</taxon>
        <taxon>Dikarya</taxon>
        <taxon>Ascomycota</taxon>
        <taxon>Pezizomycotina</taxon>
        <taxon>Dothideomycetes</taxon>
        <taxon>Pleosporomycetidae</taxon>
        <taxon>Pleosporales</taxon>
        <taxon>Pleosporineae</taxon>
        <taxon>Pleosporaceae</taxon>
        <taxon>Curvularia</taxon>
    </lineage>
</organism>
<name>A0A9P4TMU5_CURKU</name>
<proteinExistence type="predicted"/>